<dbReference type="GO" id="GO:0003700">
    <property type="term" value="F:DNA-binding transcription factor activity"/>
    <property type="evidence" value="ECO:0007669"/>
    <property type="project" value="InterPro"/>
</dbReference>
<dbReference type="PROSITE" id="PS00894">
    <property type="entry name" value="HTH_DEOR_1"/>
    <property type="match status" value="1"/>
</dbReference>
<dbReference type="PROSITE" id="PS51000">
    <property type="entry name" value="HTH_DEOR_2"/>
    <property type="match status" value="1"/>
</dbReference>
<proteinExistence type="predicted"/>
<dbReference type="SUPFAM" id="SSF46785">
    <property type="entry name" value="Winged helix' DNA-binding domain"/>
    <property type="match status" value="1"/>
</dbReference>
<gene>
    <name evidence="5" type="ORF">HF320_01870</name>
</gene>
<comment type="caution">
    <text evidence="5">The sequence shown here is derived from an EMBL/GenBank/DDBJ whole genome shotgun (WGS) entry which is preliminary data.</text>
</comment>
<dbReference type="PANTHER" id="PTHR30363">
    <property type="entry name" value="HTH-TYPE TRANSCRIPTIONAL REGULATOR SRLR-RELATED"/>
    <property type="match status" value="1"/>
</dbReference>
<accession>A0A7X9YID8</accession>
<name>A0A7X9YID8_9ACTN</name>
<dbReference type="PANTHER" id="PTHR30363:SF44">
    <property type="entry name" value="AGA OPERON TRANSCRIPTIONAL REPRESSOR-RELATED"/>
    <property type="match status" value="1"/>
</dbReference>
<evidence type="ECO:0000313" key="5">
    <source>
        <dbReference type="EMBL" id="NMF55083.1"/>
    </source>
</evidence>
<evidence type="ECO:0000313" key="6">
    <source>
        <dbReference type="Proteomes" id="UP000546970"/>
    </source>
</evidence>
<dbReference type="PRINTS" id="PR00037">
    <property type="entry name" value="HTHLACR"/>
</dbReference>
<dbReference type="RefSeq" id="WP_022386173.1">
    <property type="nucleotide sequence ID" value="NZ_JABBCP010000001.1"/>
</dbReference>
<reference evidence="5 6" key="1">
    <citation type="submission" date="2020-04" db="EMBL/GenBank/DDBJ databases">
        <title>Collinsella sp. KGMB02528 nov., an anaerobic actinobacterium isolated from human feces.</title>
        <authorList>
            <person name="Han K.-I."/>
            <person name="Eom M.K."/>
            <person name="Kim J.-S."/>
            <person name="Lee K.C."/>
            <person name="Suh M.K."/>
            <person name="Park S.-H."/>
            <person name="Lee J.H."/>
            <person name="Kang S.W."/>
            <person name="Park J.-E."/>
            <person name="Oh B.S."/>
            <person name="Yu S.Y."/>
            <person name="Choi S.-H."/>
            <person name="Lee D.H."/>
            <person name="Yoon H."/>
            <person name="Kim B.-Y."/>
            <person name="Lee J.H."/>
            <person name="Lee J.-S."/>
        </authorList>
    </citation>
    <scope>NUCLEOTIDE SEQUENCE [LARGE SCALE GENOMIC DNA]</scope>
    <source>
        <strain evidence="5 6">KGMB02528</strain>
    </source>
</reference>
<keyword evidence="6" id="KW-1185">Reference proteome</keyword>
<dbReference type="InterPro" id="IPR036388">
    <property type="entry name" value="WH-like_DNA-bd_sf"/>
</dbReference>
<keyword evidence="1" id="KW-0805">Transcription regulation</keyword>
<dbReference type="Gene3D" id="1.10.10.10">
    <property type="entry name" value="Winged helix-like DNA-binding domain superfamily/Winged helix DNA-binding domain"/>
    <property type="match status" value="1"/>
</dbReference>
<dbReference type="InterPro" id="IPR014036">
    <property type="entry name" value="DeoR-like_C"/>
</dbReference>
<keyword evidence="2" id="KW-0238">DNA-binding</keyword>
<dbReference type="InterPro" id="IPR050313">
    <property type="entry name" value="Carb_Metab_HTH_regulators"/>
</dbReference>
<dbReference type="SMART" id="SM00420">
    <property type="entry name" value="HTH_DEOR"/>
    <property type="match status" value="1"/>
</dbReference>
<dbReference type="InterPro" id="IPR036390">
    <property type="entry name" value="WH_DNA-bd_sf"/>
</dbReference>
<organism evidence="5 6">
    <name type="scientific">Collinsella acetigenes</name>
    <dbReference type="NCBI Taxonomy" id="2713419"/>
    <lineage>
        <taxon>Bacteria</taxon>
        <taxon>Bacillati</taxon>
        <taxon>Actinomycetota</taxon>
        <taxon>Coriobacteriia</taxon>
        <taxon>Coriobacteriales</taxon>
        <taxon>Coriobacteriaceae</taxon>
        <taxon>Collinsella</taxon>
    </lineage>
</organism>
<protein>
    <submittedName>
        <fullName evidence="5">DeoR/GlpR transcriptional regulator</fullName>
    </submittedName>
</protein>
<dbReference type="SUPFAM" id="SSF100950">
    <property type="entry name" value="NagB/RpiA/CoA transferase-like"/>
    <property type="match status" value="1"/>
</dbReference>
<dbReference type="Gene3D" id="3.40.50.1360">
    <property type="match status" value="1"/>
</dbReference>
<dbReference type="Pfam" id="PF08220">
    <property type="entry name" value="HTH_DeoR"/>
    <property type="match status" value="1"/>
</dbReference>
<dbReference type="SMART" id="SM01134">
    <property type="entry name" value="DeoRC"/>
    <property type="match status" value="1"/>
</dbReference>
<dbReference type="AlphaFoldDB" id="A0A7X9YID8"/>
<dbReference type="InterPro" id="IPR001034">
    <property type="entry name" value="DeoR_HTH"/>
</dbReference>
<dbReference type="Pfam" id="PF00455">
    <property type="entry name" value="DeoRC"/>
    <property type="match status" value="1"/>
</dbReference>
<dbReference type="InterPro" id="IPR037171">
    <property type="entry name" value="NagB/RpiA_transferase-like"/>
</dbReference>
<dbReference type="InterPro" id="IPR018356">
    <property type="entry name" value="Tscrpt_reg_HTH_DeoR_CS"/>
</dbReference>
<feature type="domain" description="HTH deoR-type" evidence="4">
    <location>
        <begin position="3"/>
        <end position="58"/>
    </location>
</feature>
<dbReference type="EMBL" id="JABBCP010000001">
    <property type="protein sequence ID" value="NMF55083.1"/>
    <property type="molecule type" value="Genomic_DNA"/>
</dbReference>
<evidence type="ECO:0000256" key="3">
    <source>
        <dbReference type="ARBA" id="ARBA00023163"/>
    </source>
</evidence>
<evidence type="ECO:0000256" key="1">
    <source>
        <dbReference type="ARBA" id="ARBA00023015"/>
    </source>
</evidence>
<evidence type="ECO:0000259" key="4">
    <source>
        <dbReference type="PROSITE" id="PS51000"/>
    </source>
</evidence>
<sequence>MLAAERKQQIKEIIIAKKSASVAALAEQFGVTGETIRRDLKALEKEGVLMRTHGGAFIQSGVENLIDIDLRKAVYINEKELIAKRCCNLVNNGDAIFLDNSTTCYHIAKALSDLNITVVTNNLMIMNLFAQSENIRLVSVGGEFSIKEQAFFGTIAQRALAEYYVDKAFISCRTVSINNGITESTDQWASIRHLMIERSDKQYLVVDHTKFGQTSFVRICDFDEITAVITDRPLDAKWHEALRSKGCSIIDDDRETSTPELLG</sequence>
<dbReference type="Proteomes" id="UP000546970">
    <property type="component" value="Unassembled WGS sequence"/>
</dbReference>
<keyword evidence="3" id="KW-0804">Transcription</keyword>
<evidence type="ECO:0000256" key="2">
    <source>
        <dbReference type="ARBA" id="ARBA00023125"/>
    </source>
</evidence>
<dbReference type="GO" id="GO:0003677">
    <property type="term" value="F:DNA binding"/>
    <property type="evidence" value="ECO:0007669"/>
    <property type="project" value="UniProtKB-KW"/>
</dbReference>